<evidence type="ECO:0000256" key="3">
    <source>
        <dbReference type="ARBA" id="ARBA00023002"/>
    </source>
</evidence>
<dbReference type="GO" id="GO:0010133">
    <property type="term" value="P:L-proline catabolic process to L-glutamate"/>
    <property type="evidence" value="ECO:0007669"/>
    <property type="project" value="EnsemblFungi"/>
</dbReference>
<sequence>MLKNGRLPIAKIVSKSVKLDSGISGAFVRGYVSHTQSKQSTIAIPPAQVGEKLAPPSAGAFLKPLSTKELLSLGAIGCATINDKVLNSVIKVFPYVPSSVVKMFVSSLYCGGDNIMEAREKGKMLRGRGINNMMLSLTIEDCEGIKNIDINYIVEETIRSLHEVLKPNMEEQLSVAEDVNVIPPGYLALKPSALVSNPSDVLKNFMAPEWREKSDELVENCSRITEEVFRLNQEFAKRYPDRKAPFFVSTIDAEKYISQEPGVRELQRILFAKYNPRSSRMVSCIGTWQLYLRDSAAELELQRERAQREGYRLGLKLVRGAYLHSEPNRDIIFPSKEATDENFNDVMVKVIQDLLVRGEDSVYGHMVVASHNYHSQMLATMLLVSSDGSYGKANVVLAQLLGMSDNVTHDLIYNHGAKNIIKYVPWGPPEETKDYLLRRLQENGDAMKSESGWPLVKQVAKTLLHL</sequence>
<dbReference type="Proteomes" id="UP000006790">
    <property type="component" value="Chromosome 4"/>
</dbReference>
<dbReference type="OrthoDB" id="5464at2759"/>
<evidence type="ECO:0000313" key="8">
    <source>
        <dbReference type="Proteomes" id="UP000006790"/>
    </source>
</evidence>
<dbReference type="STRING" id="931890.G8JTD8"/>
<dbReference type="GO" id="GO:0005739">
    <property type="term" value="C:mitochondrion"/>
    <property type="evidence" value="ECO:0007669"/>
    <property type="project" value="EnsemblFungi"/>
</dbReference>
<dbReference type="HOGENOM" id="CLU_029274_0_0_1"/>
<dbReference type="InterPro" id="IPR029041">
    <property type="entry name" value="FAD-linked_oxidoreductase-like"/>
</dbReference>
<dbReference type="InParanoid" id="G8JTD8"/>
<protein>
    <recommendedName>
        <fullName evidence="2 5">Proline dehydrogenase</fullName>
        <ecNumber evidence="2 5">1.5.5.2</ecNumber>
    </recommendedName>
</protein>
<dbReference type="GeneID" id="11472470"/>
<dbReference type="AlphaFoldDB" id="G8JTD8"/>
<comment type="cofactor">
    <cofactor evidence="5">
        <name>FAD</name>
        <dbReference type="ChEBI" id="CHEBI:57692"/>
    </cofactor>
</comment>
<dbReference type="SUPFAM" id="SSF51730">
    <property type="entry name" value="FAD-linked oxidoreductase"/>
    <property type="match status" value="1"/>
</dbReference>
<keyword evidence="3 5" id="KW-0560">Oxidoreductase</keyword>
<dbReference type="EMBL" id="CP002500">
    <property type="protein sequence ID" value="AET39291.1"/>
    <property type="molecule type" value="Genomic_DNA"/>
</dbReference>
<keyword evidence="4 5" id="KW-0642">Proline metabolism</keyword>
<accession>G8JTD8</accession>
<dbReference type="Gene3D" id="3.20.20.220">
    <property type="match status" value="1"/>
</dbReference>
<dbReference type="InterPro" id="IPR015659">
    <property type="entry name" value="Proline_oxidase"/>
</dbReference>
<dbReference type="GO" id="GO:0071949">
    <property type="term" value="F:FAD binding"/>
    <property type="evidence" value="ECO:0007669"/>
    <property type="project" value="TreeGrafter"/>
</dbReference>
<comment type="similarity">
    <text evidence="1 5">Belongs to the proline oxidase family.</text>
</comment>
<keyword evidence="5" id="KW-0285">Flavoprotein</keyword>
<dbReference type="OMA" id="IIKYVPW"/>
<evidence type="ECO:0000256" key="5">
    <source>
        <dbReference type="RuleBase" id="RU364054"/>
    </source>
</evidence>
<dbReference type="Pfam" id="PF01619">
    <property type="entry name" value="Pro_dh"/>
    <property type="match status" value="1"/>
</dbReference>
<evidence type="ECO:0000256" key="4">
    <source>
        <dbReference type="ARBA" id="ARBA00023062"/>
    </source>
</evidence>
<comment type="function">
    <text evidence="5">Converts proline to delta-1-pyrroline-5-carboxylate.</text>
</comment>
<dbReference type="FunFam" id="3.20.20.220:FF:000017">
    <property type="entry name" value="Proline dehydrogenase"/>
    <property type="match status" value="1"/>
</dbReference>
<dbReference type="KEGG" id="erc:Ecym_4224"/>
<keyword evidence="5" id="KW-0274">FAD</keyword>
<name>G8JTD8_ERECY</name>
<proteinExistence type="inferred from homology"/>
<evidence type="ECO:0000259" key="6">
    <source>
        <dbReference type="Pfam" id="PF01619"/>
    </source>
</evidence>
<keyword evidence="8" id="KW-1185">Reference proteome</keyword>
<comment type="catalytic activity">
    <reaction evidence="5">
        <text>L-proline + a quinone = (S)-1-pyrroline-5-carboxylate + a quinol + H(+)</text>
        <dbReference type="Rhea" id="RHEA:23784"/>
        <dbReference type="ChEBI" id="CHEBI:15378"/>
        <dbReference type="ChEBI" id="CHEBI:17388"/>
        <dbReference type="ChEBI" id="CHEBI:24646"/>
        <dbReference type="ChEBI" id="CHEBI:60039"/>
        <dbReference type="ChEBI" id="CHEBI:132124"/>
        <dbReference type="EC" id="1.5.5.2"/>
    </reaction>
</comment>
<feature type="domain" description="Proline dehydrogenase" evidence="6">
    <location>
        <begin position="191"/>
        <end position="447"/>
    </location>
</feature>
<dbReference type="eggNOG" id="KOG0186">
    <property type="taxonomic scope" value="Eukaryota"/>
</dbReference>
<dbReference type="GO" id="GO:0004657">
    <property type="term" value="F:proline dehydrogenase activity"/>
    <property type="evidence" value="ECO:0007669"/>
    <property type="project" value="UniProtKB-EC"/>
</dbReference>
<reference evidence="8" key="1">
    <citation type="journal article" date="2012" name="G3 (Bethesda)">
        <title>Pichia sorbitophila, an interspecies yeast hybrid reveals early steps of genome resolution following polyploidization.</title>
        <authorList>
            <person name="Leh Louis V."/>
            <person name="Despons L."/>
            <person name="Friedrich A."/>
            <person name="Martin T."/>
            <person name="Durrens P."/>
            <person name="Casaregola S."/>
            <person name="Neuveglise C."/>
            <person name="Fairhead C."/>
            <person name="Marck C."/>
            <person name="Cruz J.A."/>
            <person name="Straub M.L."/>
            <person name="Kugler V."/>
            <person name="Sacerdot C."/>
            <person name="Uzunov Z."/>
            <person name="Thierry A."/>
            <person name="Weiss S."/>
            <person name="Bleykasten C."/>
            <person name="De Montigny J."/>
            <person name="Jacques N."/>
            <person name="Jung P."/>
            <person name="Lemaire M."/>
            <person name="Mallet S."/>
            <person name="Morel G."/>
            <person name="Richard G.F."/>
            <person name="Sarkar A."/>
            <person name="Savel G."/>
            <person name="Schacherer J."/>
            <person name="Seret M.L."/>
            <person name="Talla E."/>
            <person name="Samson G."/>
            <person name="Jubin C."/>
            <person name="Poulain J."/>
            <person name="Vacherie B."/>
            <person name="Barbe V."/>
            <person name="Pelletier E."/>
            <person name="Sherman D.J."/>
            <person name="Westhof E."/>
            <person name="Weissenbach J."/>
            <person name="Baret P.V."/>
            <person name="Wincker P."/>
            <person name="Gaillardin C."/>
            <person name="Dujon B."/>
            <person name="Souciet J.L."/>
        </authorList>
    </citation>
    <scope>NUCLEOTIDE SEQUENCE [LARGE SCALE GENOMIC DNA]</scope>
    <source>
        <strain evidence="8">CBS 270.75 / DBVPG 7215 / KCTC 17166 / NRRL Y-17582</strain>
    </source>
</reference>
<organism evidence="7 8">
    <name type="scientific">Eremothecium cymbalariae (strain CBS 270.75 / DBVPG 7215 / KCTC 17166 / NRRL Y-17582)</name>
    <name type="common">Yeast</name>
    <dbReference type="NCBI Taxonomy" id="931890"/>
    <lineage>
        <taxon>Eukaryota</taxon>
        <taxon>Fungi</taxon>
        <taxon>Dikarya</taxon>
        <taxon>Ascomycota</taxon>
        <taxon>Saccharomycotina</taxon>
        <taxon>Saccharomycetes</taxon>
        <taxon>Saccharomycetales</taxon>
        <taxon>Saccharomycetaceae</taxon>
        <taxon>Eremothecium</taxon>
    </lineage>
</organism>
<dbReference type="PANTHER" id="PTHR13914:SF0">
    <property type="entry name" value="PROLINE DEHYDROGENASE 1, MITOCHONDRIAL"/>
    <property type="match status" value="1"/>
</dbReference>
<evidence type="ECO:0000256" key="1">
    <source>
        <dbReference type="ARBA" id="ARBA00005869"/>
    </source>
</evidence>
<dbReference type="RefSeq" id="XP_003646108.1">
    <property type="nucleotide sequence ID" value="XM_003646060.1"/>
</dbReference>
<gene>
    <name evidence="7" type="ordered locus">Ecym_4224</name>
</gene>
<dbReference type="InterPro" id="IPR002872">
    <property type="entry name" value="Proline_DH_dom"/>
</dbReference>
<dbReference type="PANTHER" id="PTHR13914">
    <property type="entry name" value="PROLINE OXIDASE"/>
    <property type="match status" value="1"/>
</dbReference>
<evidence type="ECO:0000313" key="7">
    <source>
        <dbReference type="EMBL" id="AET39291.1"/>
    </source>
</evidence>
<evidence type="ECO:0000256" key="2">
    <source>
        <dbReference type="ARBA" id="ARBA00012695"/>
    </source>
</evidence>
<dbReference type="EC" id="1.5.5.2" evidence="2 5"/>
<dbReference type="FunCoup" id="G8JTD8">
    <property type="interactions" value="74"/>
</dbReference>